<keyword evidence="3" id="KW-1185">Reference proteome</keyword>
<sequence>MTGTYTDDTLGGSSSSEERDKVKQEIGERYRIRDADTVQFALGMKLTHDRQQGSTTLSMPAYWENLLAKHGFDASKPKATLLPPGTALSSDPLPMSAEESYFMRDKPYREVLGAVQFGAGACRSDIAEAANVLSRD</sequence>
<reference evidence="2 3" key="1">
    <citation type="journal article" date="2020" name="ISME J.">
        <title>Uncovering the hidden diversity of litter-decomposition mechanisms in mushroom-forming fungi.</title>
        <authorList>
            <person name="Floudas D."/>
            <person name="Bentzer J."/>
            <person name="Ahren D."/>
            <person name="Johansson T."/>
            <person name="Persson P."/>
            <person name="Tunlid A."/>
        </authorList>
    </citation>
    <scope>NUCLEOTIDE SEQUENCE [LARGE SCALE GENOMIC DNA]</scope>
    <source>
        <strain evidence="2 3">CBS 406.79</strain>
    </source>
</reference>
<dbReference type="AlphaFoldDB" id="A0A8H5FQC6"/>
<feature type="region of interest" description="Disordered" evidence="1">
    <location>
        <begin position="1"/>
        <end position="28"/>
    </location>
</feature>
<accession>A0A8H5FQC6</accession>
<evidence type="ECO:0000256" key="1">
    <source>
        <dbReference type="SAM" id="MobiDB-lite"/>
    </source>
</evidence>
<proteinExistence type="predicted"/>
<protein>
    <submittedName>
        <fullName evidence="2">Uncharacterized protein</fullName>
    </submittedName>
</protein>
<evidence type="ECO:0000313" key="3">
    <source>
        <dbReference type="Proteomes" id="UP000518752"/>
    </source>
</evidence>
<comment type="caution">
    <text evidence="2">The sequence shown here is derived from an EMBL/GenBank/DDBJ whole genome shotgun (WGS) entry which is preliminary data.</text>
</comment>
<evidence type="ECO:0000313" key="2">
    <source>
        <dbReference type="EMBL" id="KAF5344937.1"/>
    </source>
</evidence>
<dbReference type="EMBL" id="JAACJN010000391">
    <property type="protein sequence ID" value="KAF5344937.1"/>
    <property type="molecule type" value="Genomic_DNA"/>
</dbReference>
<organism evidence="2 3">
    <name type="scientific">Collybiopsis confluens</name>
    <dbReference type="NCBI Taxonomy" id="2823264"/>
    <lineage>
        <taxon>Eukaryota</taxon>
        <taxon>Fungi</taxon>
        <taxon>Dikarya</taxon>
        <taxon>Basidiomycota</taxon>
        <taxon>Agaricomycotina</taxon>
        <taxon>Agaricomycetes</taxon>
        <taxon>Agaricomycetidae</taxon>
        <taxon>Agaricales</taxon>
        <taxon>Marasmiineae</taxon>
        <taxon>Omphalotaceae</taxon>
        <taxon>Collybiopsis</taxon>
    </lineage>
</organism>
<dbReference type="OrthoDB" id="2963323at2759"/>
<gene>
    <name evidence="2" type="ORF">D9757_015344</name>
</gene>
<name>A0A8H5FQC6_9AGAR</name>
<feature type="compositionally biased region" description="Basic and acidic residues" evidence="1">
    <location>
        <begin position="16"/>
        <end position="28"/>
    </location>
</feature>
<dbReference type="Proteomes" id="UP000518752">
    <property type="component" value="Unassembled WGS sequence"/>
</dbReference>
<feature type="compositionally biased region" description="Polar residues" evidence="1">
    <location>
        <begin position="1"/>
        <end position="15"/>
    </location>
</feature>